<dbReference type="SMART" id="SM00278">
    <property type="entry name" value="HhH1"/>
    <property type="match status" value="2"/>
</dbReference>
<evidence type="ECO:0000259" key="3">
    <source>
        <dbReference type="SMART" id="SM00278"/>
    </source>
</evidence>
<feature type="region of interest" description="Disordered" evidence="1">
    <location>
        <begin position="119"/>
        <end position="153"/>
    </location>
</feature>
<sequence length="223" mass="25322">MWQRQFFFWMEELQITAGERRVILLLISANLIISGFTYVMPSRTVYDMSYYEPVIAEFKRLSGIEERERQLVLAQYFPLRNRQVFEKAVQQSGAVVPSEPVVTINPEFQRLQNEELASANFSHRNATSDDGIKEELDSEGSAGYDRDDAGDQTEPVNIQSAEADELTRLPGIGPVTAERIVSYRNKNGHFSGPDDLLNVSGIGPVTLENIREYIVFDIKEKPD</sequence>
<dbReference type="Gene3D" id="1.10.150.320">
    <property type="entry name" value="Photosystem II 12 kDa extrinsic protein"/>
    <property type="match status" value="1"/>
</dbReference>
<dbReference type="GO" id="GO:0003677">
    <property type="term" value="F:DNA binding"/>
    <property type="evidence" value="ECO:0007669"/>
    <property type="project" value="InterPro"/>
</dbReference>
<dbReference type="AlphaFoldDB" id="A0A8J7UVS0"/>
<dbReference type="GO" id="GO:0006281">
    <property type="term" value="P:DNA repair"/>
    <property type="evidence" value="ECO:0007669"/>
    <property type="project" value="InterPro"/>
</dbReference>
<accession>A0A8J7UVS0</accession>
<organism evidence="4 5">
    <name type="scientific">Natronogracilivirga saccharolytica</name>
    <dbReference type="NCBI Taxonomy" id="2812953"/>
    <lineage>
        <taxon>Bacteria</taxon>
        <taxon>Pseudomonadati</taxon>
        <taxon>Balneolota</taxon>
        <taxon>Balneolia</taxon>
        <taxon>Balneolales</taxon>
        <taxon>Cyclonatronaceae</taxon>
        <taxon>Natronogracilivirga</taxon>
    </lineage>
</organism>
<evidence type="ECO:0000256" key="2">
    <source>
        <dbReference type="SAM" id="Phobius"/>
    </source>
</evidence>
<dbReference type="InterPro" id="IPR051675">
    <property type="entry name" value="Endo/Exo/Phosphatase_dom_1"/>
</dbReference>
<evidence type="ECO:0000256" key="1">
    <source>
        <dbReference type="SAM" id="MobiDB-lite"/>
    </source>
</evidence>
<feature type="compositionally biased region" description="Basic and acidic residues" evidence="1">
    <location>
        <begin position="126"/>
        <end position="135"/>
    </location>
</feature>
<dbReference type="RefSeq" id="WP_210511934.1">
    <property type="nucleotide sequence ID" value="NZ_JAFIDN010000006.1"/>
</dbReference>
<dbReference type="Proteomes" id="UP000673975">
    <property type="component" value="Unassembled WGS sequence"/>
</dbReference>
<keyword evidence="2" id="KW-0472">Membrane</keyword>
<dbReference type="PANTHER" id="PTHR21180:SF32">
    <property type="entry name" value="ENDONUCLEASE_EXONUCLEASE_PHOSPHATASE FAMILY DOMAIN-CONTAINING PROTEIN 1"/>
    <property type="match status" value="1"/>
</dbReference>
<keyword evidence="2" id="KW-0812">Transmembrane</keyword>
<dbReference type="EMBL" id="JAFIDN010000006">
    <property type="protein sequence ID" value="MBP3192841.1"/>
    <property type="molecule type" value="Genomic_DNA"/>
</dbReference>
<feature type="domain" description="Helix-hairpin-helix DNA-binding motif class 1" evidence="3">
    <location>
        <begin position="194"/>
        <end position="213"/>
    </location>
</feature>
<dbReference type="NCBIfam" id="TIGR00426">
    <property type="entry name" value="competence protein ComEA helix-hairpin-helix repeat region"/>
    <property type="match status" value="1"/>
</dbReference>
<gene>
    <name evidence="4" type="ORF">NATSA_09215</name>
</gene>
<reference evidence="4" key="1">
    <citation type="submission" date="2021-02" db="EMBL/GenBank/DDBJ databases">
        <title>Natronogracilivirga saccharolytica gen. nov. sp. nov. a new anaerobic, haloalkiliphilic carbohydrate-fermenting bacterium from soda lake and proposing of Cyclonatronumiaceae fam. nov. in the phylum Balneolaeota.</title>
        <authorList>
            <person name="Zhilina T.N."/>
            <person name="Sorokin D.Y."/>
            <person name="Zavarzina D.G."/>
            <person name="Toshchakov S.V."/>
            <person name="Kublanov I.V."/>
        </authorList>
    </citation>
    <scope>NUCLEOTIDE SEQUENCE</scope>
    <source>
        <strain evidence="4">Z-1702</strain>
    </source>
</reference>
<feature type="domain" description="Helix-hairpin-helix DNA-binding motif class 1" evidence="3">
    <location>
        <begin position="164"/>
        <end position="183"/>
    </location>
</feature>
<dbReference type="Pfam" id="PF12836">
    <property type="entry name" value="HHH_3"/>
    <property type="match status" value="1"/>
</dbReference>
<keyword evidence="5" id="KW-1185">Reference proteome</keyword>
<dbReference type="PANTHER" id="PTHR21180">
    <property type="entry name" value="ENDONUCLEASE/EXONUCLEASE/PHOSPHATASE FAMILY DOMAIN-CONTAINING PROTEIN 1"/>
    <property type="match status" value="1"/>
</dbReference>
<comment type="caution">
    <text evidence="4">The sequence shown here is derived from an EMBL/GenBank/DDBJ whole genome shotgun (WGS) entry which is preliminary data.</text>
</comment>
<keyword evidence="2" id="KW-1133">Transmembrane helix</keyword>
<feature type="transmembrane region" description="Helical" evidence="2">
    <location>
        <begin position="21"/>
        <end position="40"/>
    </location>
</feature>
<dbReference type="SUPFAM" id="SSF47781">
    <property type="entry name" value="RuvA domain 2-like"/>
    <property type="match status" value="1"/>
</dbReference>
<name>A0A8J7UVS0_9BACT</name>
<proteinExistence type="predicted"/>
<dbReference type="InterPro" id="IPR010994">
    <property type="entry name" value="RuvA_2-like"/>
</dbReference>
<protein>
    <submittedName>
        <fullName evidence="4">Helix-hairpin-helix domain-containing protein</fullName>
    </submittedName>
</protein>
<evidence type="ECO:0000313" key="5">
    <source>
        <dbReference type="Proteomes" id="UP000673975"/>
    </source>
</evidence>
<dbReference type="InterPro" id="IPR003583">
    <property type="entry name" value="Hlx-hairpin-Hlx_DNA-bd_motif"/>
</dbReference>
<dbReference type="InterPro" id="IPR004509">
    <property type="entry name" value="Competence_ComEA_HhH"/>
</dbReference>
<evidence type="ECO:0000313" key="4">
    <source>
        <dbReference type="EMBL" id="MBP3192841.1"/>
    </source>
</evidence>